<feature type="signal peptide" evidence="6">
    <location>
        <begin position="1"/>
        <end position="26"/>
    </location>
</feature>
<organism evidence="7 8">
    <name type="scientific">Lepisosteus oculatus</name>
    <name type="common">Spotted gar</name>
    <dbReference type="NCBI Taxonomy" id="7918"/>
    <lineage>
        <taxon>Eukaryota</taxon>
        <taxon>Metazoa</taxon>
        <taxon>Chordata</taxon>
        <taxon>Craniata</taxon>
        <taxon>Vertebrata</taxon>
        <taxon>Euteleostomi</taxon>
        <taxon>Actinopterygii</taxon>
        <taxon>Neopterygii</taxon>
        <taxon>Holostei</taxon>
        <taxon>Semionotiformes</taxon>
        <taxon>Lepisosteidae</taxon>
        <taxon>Lepisosteus</taxon>
    </lineage>
</organism>
<dbReference type="OrthoDB" id="6093351at2759"/>
<protein>
    <submittedName>
        <fullName evidence="7">Interleukin 17a/f2</fullName>
    </submittedName>
</protein>
<dbReference type="GO" id="GO:0005615">
    <property type="term" value="C:extracellular space"/>
    <property type="evidence" value="ECO:0007669"/>
    <property type="project" value="UniProtKB-KW"/>
</dbReference>
<dbReference type="eggNOG" id="ENOG502S7W6">
    <property type="taxonomic scope" value="Eukaryota"/>
</dbReference>
<evidence type="ECO:0000256" key="5">
    <source>
        <dbReference type="ARBA" id="ARBA00022729"/>
    </source>
</evidence>
<dbReference type="Ensembl" id="ENSLOCT00000019683.1">
    <property type="protein sequence ID" value="ENSLOCP00000019651.1"/>
    <property type="gene ID" value="ENSLOCG00000015959.1"/>
</dbReference>
<dbReference type="InParanoid" id="W5NG92"/>
<feature type="chain" id="PRO_5004867719" evidence="6">
    <location>
        <begin position="27"/>
        <end position="160"/>
    </location>
</feature>
<keyword evidence="3" id="KW-0202">Cytokine</keyword>
<keyword evidence="5 6" id="KW-0732">Signal</keyword>
<evidence type="ECO:0000256" key="6">
    <source>
        <dbReference type="SAM" id="SignalP"/>
    </source>
</evidence>
<dbReference type="KEGG" id="loc:102685098"/>
<dbReference type="OMA" id="SKTERPC"/>
<dbReference type="GeneTree" id="ENSGT00940000156618"/>
<reference evidence="7" key="3">
    <citation type="submission" date="2025-09" db="UniProtKB">
        <authorList>
            <consortium name="Ensembl"/>
        </authorList>
    </citation>
    <scope>IDENTIFICATION</scope>
</reference>
<accession>W5NG92</accession>
<reference evidence="7" key="2">
    <citation type="submission" date="2025-08" db="UniProtKB">
        <authorList>
            <consortium name="Ensembl"/>
        </authorList>
    </citation>
    <scope>IDENTIFICATION</scope>
</reference>
<dbReference type="InterPro" id="IPR010345">
    <property type="entry name" value="IL-17_fam"/>
</dbReference>
<dbReference type="Pfam" id="PF06083">
    <property type="entry name" value="IL17"/>
    <property type="match status" value="1"/>
</dbReference>
<dbReference type="FunCoup" id="W5NG92">
    <property type="interactions" value="4"/>
</dbReference>
<dbReference type="InterPro" id="IPR029034">
    <property type="entry name" value="Cystine-knot_cytokine"/>
</dbReference>
<dbReference type="STRING" id="7918.ENSLOCP00000019651"/>
<keyword evidence="4" id="KW-0964">Secreted</keyword>
<evidence type="ECO:0000313" key="8">
    <source>
        <dbReference type="Proteomes" id="UP000018468"/>
    </source>
</evidence>
<dbReference type="Proteomes" id="UP000018468">
    <property type="component" value="Linkage group LG1"/>
</dbReference>
<keyword evidence="8" id="KW-1185">Reference proteome</keyword>
<evidence type="ECO:0000256" key="1">
    <source>
        <dbReference type="ARBA" id="ARBA00004613"/>
    </source>
</evidence>
<comment type="similarity">
    <text evidence="2">Belongs to the IL-17 family.</text>
</comment>
<dbReference type="Gene3D" id="2.10.90.10">
    <property type="entry name" value="Cystine-knot cytokines"/>
    <property type="match status" value="1"/>
</dbReference>
<reference evidence="8" key="1">
    <citation type="submission" date="2011-12" db="EMBL/GenBank/DDBJ databases">
        <title>The Draft Genome of Lepisosteus oculatus.</title>
        <authorList>
            <consortium name="The Broad Institute Genome Assembly &amp; Analysis Group"/>
            <consortium name="Computational R&amp;D Group"/>
            <consortium name="and Sequencing Platform"/>
            <person name="Di Palma F."/>
            <person name="Alfoldi J."/>
            <person name="Johnson J."/>
            <person name="Berlin A."/>
            <person name="Gnerre S."/>
            <person name="Jaffe D."/>
            <person name="MacCallum I."/>
            <person name="Young S."/>
            <person name="Walker B.J."/>
            <person name="Lander E.S."/>
            <person name="Lindblad-Toh K."/>
        </authorList>
    </citation>
    <scope>NUCLEOTIDE SEQUENCE [LARGE SCALE GENOMIC DNA]</scope>
</reference>
<dbReference type="AlphaFoldDB" id="W5NG92"/>
<dbReference type="GO" id="GO:0005125">
    <property type="term" value="F:cytokine activity"/>
    <property type="evidence" value="ECO:0007669"/>
    <property type="project" value="UniProtKB-KW"/>
</dbReference>
<dbReference type="PRINTS" id="PR01932">
    <property type="entry name" value="INTRLEUKIN17"/>
</dbReference>
<evidence type="ECO:0000313" key="7">
    <source>
        <dbReference type="Ensembl" id="ENSLOCP00000019651.1"/>
    </source>
</evidence>
<evidence type="ECO:0000256" key="2">
    <source>
        <dbReference type="ARBA" id="ARBA00007236"/>
    </source>
</evidence>
<dbReference type="EMBL" id="AHAT01008414">
    <property type="status" value="NOT_ANNOTATED_CDS"/>
    <property type="molecule type" value="Genomic_DNA"/>
</dbReference>
<dbReference type="InterPro" id="IPR020440">
    <property type="entry name" value="IL-17_chr"/>
</dbReference>
<dbReference type="SUPFAM" id="SSF57501">
    <property type="entry name" value="Cystine-knot cytokines"/>
    <property type="match status" value="1"/>
</dbReference>
<proteinExistence type="inferred from homology"/>
<evidence type="ECO:0000256" key="3">
    <source>
        <dbReference type="ARBA" id="ARBA00022514"/>
    </source>
</evidence>
<comment type="subcellular location">
    <subcellularLocation>
        <location evidence="1">Secreted</location>
    </subcellularLocation>
</comment>
<dbReference type="GO" id="GO:0006954">
    <property type="term" value="P:inflammatory response"/>
    <property type="evidence" value="ECO:0007669"/>
    <property type="project" value="InterPro"/>
</dbReference>
<name>W5NG92_LEPOC</name>
<dbReference type="Bgee" id="ENSLOCG00000015959">
    <property type="expression patterns" value="Expressed in pharyngeal gill and 3 other cell types or tissues"/>
</dbReference>
<sequence>MLLKKNTSKCLVICCVVLILLGVAEAGRNQKTQEKKKRCPKPKNGIILLKEGQKKKTTADNNRGDINNRSLAPWTWRSDYNETRIPDTIWEAVCTSRYCTNTTGHLDENYNSRAIKQEILVLKLHSAKQNCPPVYQVVKQTVSIGCTCVHPHVVEQGSTP</sequence>
<dbReference type="HOGENOM" id="CLU_118641_0_0_1"/>
<evidence type="ECO:0000256" key="4">
    <source>
        <dbReference type="ARBA" id="ARBA00022525"/>
    </source>
</evidence>